<evidence type="ECO:0000313" key="2">
    <source>
        <dbReference type="EMBL" id="HIU38836.1"/>
    </source>
</evidence>
<dbReference type="InterPro" id="IPR018551">
    <property type="entry name" value="DUF2007"/>
</dbReference>
<organism evidence="2 3">
    <name type="scientific">Candidatus Limisoma intestinavium</name>
    <dbReference type="NCBI Taxonomy" id="2840856"/>
    <lineage>
        <taxon>Bacteria</taxon>
        <taxon>Pseudomonadati</taxon>
        <taxon>Bacteroidota</taxon>
        <taxon>Bacteroidia</taxon>
        <taxon>Bacteroidales</taxon>
        <taxon>Candidatus Limisoma</taxon>
    </lineage>
</organism>
<proteinExistence type="predicted"/>
<evidence type="ECO:0000259" key="1">
    <source>
        <dbReference type="Pfam" id="PF09413"/>
    </source>
</evidence>
<name>A0A9D1ILL8_9BACT</name>
<sequence length="87" mass="9843">MKKPDDLVTFAVFEDAVSAYIIKGVLDTNGIESAVADELMSVILPLNMSVNRVRLLVRRCDLEAARRIVAENRSEDTELDKNEEYEK</sequence>
<evidence type="ECO:0000313" key="3">
    <source>
        <dbReference type="Proteomes" id="UP000824076"/>
    </source>
</evidence>
<gene>
    <name evidence="2" type="ORF">IAD18_04120</name>
</gene>
<dbReference type="Proteomes" id="UP000824076">
    <property type="component" value="Unassembled WGS sequence"/>
</dbReference>
<dbReference type="InterPro" id="IPR011322">
    <property type="entry name" value="N-reg_PII-like_a/b"/>
</dbReference>
<comment type="caution">
    <text evidence="2">The sequence shown here is derived from an EMBL/GenBank/DDBJ whole genome shotgun (WGS) entry which is preliminary data.</text>
</comment>
<reference evidence="2" key="1">
    <citation type="submission" date="2020-10" db="EMBL/GenBank/DDBJ databases">
        <authorList>
            <person name="Gilroy R."/>
        </authorList>
    </citation>
    <scope>NUCLEOTIDE SEQUENCE</scope>
    <source>
        <strain evidence="2">17073</strain>
    </source>
</reference>
<dbReference type="SUPFAM" id="SSF54913">
    <property type="entry name" value="GlnB-like"/>
    <property type="match status" value="1"/>
</dbReference>
<dbReference type="AlphaFoldDB" id="A0A9D1ILL8"/>
<dbReference type="Gene3D" id="3.30.70.790">
    <property type="entry name" value="UreE, C-terminal domain"/>
    <property type="match status" value="1"/>
</dbReference>
<protein>
    <submittedName>
        <fullName evidence="2">DUF2007 domain-containing protein</fullName>
    </submittedName>
</protein>
<dbReference type="Pfam" id="PF09413">
    <property type="entry name" value="DUF2007"/>
    <property type="match status" value="1"/>
</dbReference>
<reference evidence="2" key="2">
    <citation type="journal article" date="2021" name="PeerJ">
        <title>Extensive microbial diversity within the chicken gut microbiome revealed by metagenomics and culture.</title>
        <authorList>
            <person name="Gilroy R."/>
            <person name="Ravi A."/>
            <person name="Getino M."/>
            <person name="Pursley I."/>
            <person name="Horton D.L."/>
            <person name="Alikhan N.F."/>
            <person name="Baker D."/>
            <person name="Gharbi K."/>
            <person name="Hall N."/>
            <person name="Watson M."/>
            <person name="Adriaenssens E.M."/>
            <person name="Foster-Nyarko E."/>
            <person name="Jarju S."/>
            <person name="Secka A."/>
            <person name="Antonio M."/>
            <person name="Oren A."/>
            <person name="Chaudhuri R.R."/>
            <person name="La Ragione R."/>
            <person name="Hildebrand F."/>
            <person name="Pallen M.J."/>
        </authorList>
    </citation>
    <scope>NUCLEOTIDE SEQUENCE</scope>
    <source>
        <strain evidence="2">17073</strain>
    </source>
</reference>
<accession>A0A9D1ILL8</accession>
<dbReference type="EMBL" id="DVMS01000119">
    <property type="protein sequence ID" value="HIU38836.1"/>
    <property type="molecule type" value="Genomic_DNA"/>
</dbReference>
<feature type="domain" description="DUF2007" evidence="1">
    <location>
        <begin position="14"/>
        <end position="72"/>
    </location>
</feature>